<dbReference type="SUPFAM" id="SSF101887">
    <property type="entry name" value="Apyrase"/>
    <property type="match status" value="1"/>
</dbReference>
<keyword evidence="4 6" id="KW-0106">Calcium</keyword>
<dbReference type="PANTHER" id="PTHR13023:SF3">
    <property type="entry name" value="SOLUBLE CALCIUM-ACTIVATED NUCLEOTIDASE 1"/>
    <property type="match status" value="1"/>
</dbReference>
<dbReference type="InterPro" id="IPR036258">
    <property type="entry name" value="Apyrase_sf"/>
</dbReference>
<feature type="binding site" evidence="6">
    <location>
        <position position="401"/>
    </location>
    <ligand>
        <name>Ca(2+)</name>
        <dbReference type="ChEBI" id="CHEBI:29108"/>
    </ligand>
</feature>
<proteinExistence type="inferred from homology"/>
<keyword evidence="8" id="KW-1133">Transmembrane helix</keyword>
<keyword evidence="8" id="KW-0812">Transmembrane</keyword>
<sequence>MSSSRISYSGSTIHHRTILNEGSGTTTTQSRNLHFPTSPHKNNTQTPQYHFHNPSIDDPLTHPPTKLTQCPTLRFMSMLRRNKPSSSSISSGNSVEIDIESKQPSSNTNRTMLNGANLNMTSAQRSESMAYASANPASDLWSKLMYHVRFNTKVFVGGVGLVLVALVLLVDGTGGGRVSTHGGLRLGRTNTDHWGGAVHPGYFFAKDAIINDHTFHFAAVTDLDKLSVVSESKKPLFRSTLLPGILTRDDSTNRYTIKFDPYRTLVSQHNEAGRGMELSELTIYQNRLLSFDDRTGTVFEILSTPDGKDSYVVPRFVITEGDGDTDKGMKWEWATIKNNELVLGSMGKEFTRPDGSIENTNNLWVAMLNGRGELRREDWEDKFNFVRKLVGASPPGYIIMEAILWSEHLKKWVFLPRRISSTAYDEVQDERMGANKVVLVNDSFTDGTVVDIKLQVLDGLHGFSTFAFVPGTNDRHALAVRSVEEDCTGEVELCKQRSYLMVFDVLSGEVLMDEVQIDLAEKFEGLEFVNIYTVPPKWT</sequence>
<comment type="caution">
    <text evidence="9">The sequence shown here is derived from an EMBL/GenBank/DDBJ whole genome shotgun (WGS) entry which is preliminary data.</text>
</comment>
<dbReference type="Gene3D" id="2.120.10.100">
    <property type="entry name" value="Apyrase"/>
    <property type="match status" value="1"/>
</dbReference>
<evidence type="ECO:0000256" key="8">
    <source>
        <dbReference type="SAM" id="Phobius"/>
    </source>
</evidence>
<evidence type="ECO:0000256" key="7">
    <source>
        <dbReference type="SAM" id="MobiDB-lite"/>
    </source>
</evidence>
<feature type="compositionally biased region" description="Polar residues" evidence="7">
    <location>
        <begin position="20"/>
        <end position="32"/>
    </location>
</feature>
<feature type="binding site" evidence="6">
    <location>
        <position position="280"/>
    </location>
    <ligand>
        <name>Ca(2+)</name>
        <dbReference type="ChEBI" id="CHEBI:29108"/>
    </ligand>
</feature>
<protein>
    <recommendedName>
        <fullName evidence="11">Apyrase</fullName>
    </recommendedName>
</protein>
<keyword evidence="3" id="KW-0378">Hydrolase</keyword>
<keyword evidence="8" id="KW-0472">Membrane</keyword>
<evidence type="ECO:0008006" key="11">
    <source>
        <dbReference type="Google" id="ProtNLM"/>
    </source>
</evidence>
<feature type="binding site" evidence="6">
    <location>
        <position position="464"/>
    </location>
    <ligand>
        <name>Ca(2+)</name>
        <dbReference type="ChEBI" id="CHEBI:29108"/>
    </ligand>
</feature>
<feature type="binding site" evidence="6">
    <location>
        <position position="332"/>
    </location>
    <ligand>
        <name>Ca(2+)</name>
        <dbReference type="ChEBI" id="CHEBI:29108"/>
    </ligand>
</feature>
<dbReference type="GO" id="GO:0016787">
    <property type="term" value="F:hydrolase activity"/>
    <property type="evidence" value="ECO:0007669"/>
    <property type="project" value="UniProtKB-KW"/>
</dbReference>
<name>A0ABD3Q896_9STRA</name>
<dbReference type="AlphaFoldDB" id="A0ABD3Q896"/>
<keyword evidence="10" id="KW-1185">Reference proteome</keyword>
<evidence type="ECO:0000256" key="3">
    <source>
        <dbReference type="ARBA" id="ARBA00022801"/>
    </source>
</evidence>
<comment type="similarity">
    <text evidence="5">Belongs to the apyrase family.</text>
</comment>
<evidence type="ECO:0000256" key="2">
    <source>
        <dbReference type="ARBA" id="ARBA00022723"/>
    </source>
</evidence>
<reference evidence="9 10" key="1">
    <citation type="journal article" date="2020" name="G3 (Bethesda)">
        <title>Improved Reference Genome for Cyclotella cryptica CCMP332, a Model for Cell Wall Morphogenesis, Salinity Adaptation, and Lipid Production in Diatoms (Bacillariophyta).</title>
        <authorList>
            <person name="Roberts W.R."/>
            <person name="Downey K.M."/>
            <person name="Ruck E.C."/>
            <person name="Traller J.C."/>
            <person name="Alverson A.J."/>
        </authorList>
    </citation>
    <scope>NUCLEOTIDE SEQUENCE [LARGE SCALE GENOMIC DNA]</scope>
    <source>
        <strain evidence="9 10">CCMP332</strain>
    </source>
</reference>
<keyword evidence="2 6" id="KW-0479">Metal-binding</keyword>
<dbReference type="Pfam" id="PF06079">
    <property type="entry name" value="Apyrase"/>
    <property type="match status" value="1"/>
</dbReference>
<dbReference type="EMBL" id="JABMIG020000063">
    <property type="protein sequence ID" value="KAL3796390.1"/>
    <property type="molecule type" value="Genomic_DNA"/>
</dbReference>
<feature type="compositionally biased region" description="Low complexity" evidence="7">
    <location>
        <begin position="1"/>
        <end position="11"/>
    </location>
</feature>
<comment type="cofactor">
    <cofactor evidence="1 6">
        <name>Ca(2+)</name>
        <dbReference type="ChEBI" id="CHEBI:29108"/>
    </cofactor>
</comment>
<feature type="region of interest" description="Disordered" evidence="7">
    <location>
        <begin position="1"/>
        <end position="45"/>
    </location>
</feature>
<evidence type="ECO:0000313" key="10">
    <source>
        <dbReference type="Proteomes" id="UP001516023"/>
    </source>
</evidence>
<evidence type="ECO:0000256" key="1">
    <source>
        <dbReference type="ARBA" id="ARBA00001913"/>
    </source>
</evidence>
<feature type="binding site" evidence="6">
    <location>
        <position position="524"/>
    </location>
    <ligand>
        <name>Ca(2+)</name>
        <dbReference type="ChEBI" id="CHEBI:29108"/>
    </ligand>
</feature>
<organism evidence="9 10">
    <name type="scientific">Cyclotella cryptica</name>
    <dbReference type="NCBI Taxonomy" id="29204"/>
    <lineage>
        <taxon>Eukaryota</taxon>
        <taxon>Sar</taxon>
        <taxon>Stramenopiles</taxon>
        <taxon>Ochrophyta</taxon>
        <taxon>Bacillariophyta</taxon>
        <taxon>Coscinodiscophyceae</taxon>
        <taxon>Thalassiosirophycidae</taxon>
        <taxon>Stephanodiscales</taxon>
        <taxon>Stephanodiscaceae</taxon>
        <taxon>Cyclotella</taxon>
    </lineage>
</organism>
<dbReference type="Proteomes" id="UP001516023">
    <property type="component" value="Unassembled WGS sequence"/>
</dbReference>
<evidence type="ECO:0000256" key="5">
    <source>
        <dbReference type="ARBA" id="ARBA00025738"/>
    </source>
</evidence>
<feature type="transmembrane region" description="Helical" evidence="8">
    <location>
        <begin position="150"/>
        <end position="170"/>
    </location>
</feature>
<accession>A0ABD3Q896</accession>
<dbReference type="PANTHER" id="PTHR13023">
    <property type="entry name" value="APYRASE"/>
    <property type="match status" value="1"/>
</dbReference>
<evidence type="ECO:0000256" key="6">
    <source>
        <dbReference type="PIRSR" id="PIRSR609283-1"/>
    </source>
</evidence>
<evidence type="ECO:0000313" key="9">
    <source>
        <dbReference type="EMBL" id="KAL3796390.1"/>
    </source>
</evidence>
<gene>
    <name evidence="9" type="ORF">HJC23_004187</name>
</gene>
<evidence type="ECO:0000256" key="4">
    <source>
        <dbReference type="ARBA" id="ARBA00022837"/>
    </source>
</evidence>
<dbReference type="GO" id="GO:0046872">
    <property type="term" value="F:metal ion binding"/>
    <property type="evidence" value="ECO:0007669"/>
    <property type="project" value="UniProtKB-KW"/>
</dbReference>
<dbReference type="InterPro" id="IPR009283">
    <property type="entry name" value="Apyrase"/>
</dbReference>
<feature type="binding site" evidence="6">
    <location>
        <position position="279"/>
    </location>
    <ligand>
        <name>Ca(2+)</name>
        <dbReference type="ChEBI" id="CHEBI:29108"/>
    </ligand>
</feature>